<dbReference type="SUPFAM" id="SSF55785">
    <property type="entry name" value="PYP-like sensor domain (PAS domain)"/>
    <property type="match status" value="2"/>
</dbReference>
<dbReference type="SMART" id="SM00091">
    <property type="entry name" value="PAS"/>
    <property type="match status" value="2"/>
</dbReference>
<dbReference type="EMBL" id="FUWY01000004">
    <property type="protein sequence ID" value="SJZ75461.1"/>
    <property type="molecule type" value="Genomic_DNA"/>
</dbReference>
<dbReference type="CDD" id="cd01949">
    <property type="entry name" value="GGDEF"/>
    <property type="match status" value="1"/>
</dbReference>
<dbReference type="NCBIfam" id="TIGR00254">
    <property type="entry name" value="GGDEF"/>
    <property type="match status" value="1"/>
</dbReference>
<feature type="domain" description="PAS" evidence="1">
    <location>
        <begin position="462"/>
        <end position="538"/>
    </location>
</feature>
<dbReference type="InterPro" id="IPR013655">
    <property type="entry name" value="PAS_fold_3"/>
</dbReference>
<dbReference type="InterPro" id="IPR029787">
    <property type="entry name" value="Nucleotide_cyclase"/>
</dbReference>
<organism evidence="3 4">
    <name type="scientific">Anaerorhabdus furcosa</name>
    <dbReference type="NCBI Taxonomy" id="118967"/>
    <lineage>
        <taxon>Bacteria</taxon>
        <taxon>Bacillati</taxon>
        <taxon>Bacillota</taxon>
        <taxon>Erysipelotrichia</taxon>
        <taxon>Erysipelotrichales</taxon>
        <taxon>Erysipelotrichaceae</taxon>
        <taxon>Anaerorhabdus</taxon>
    </lineage>
</organism>
<sequence length="585" mass="67155">MKNQEVFMILFKEVLEGNLRSNKDQVLEIINDFFKNNRKDDLILVNNDYHETSSGLLNYNVINFKSSVLNDLSVLLTGQIELFFLDEYEVLQRYNINQTIITYHNGSTWNVLFSSIAPLTFTNIEKKVIENYEDSFNKITYRLFSDGLTDVLNREGFESLSNQLLREYDPKCITALFILDIDDFKLVNDTYGHPIGDEALKKVAVTLKNMFRNSDAVGRMGGDEFMVMLVGSFNPNLIEKKASELLTSVKIEVDGKEIPISLSVGVAYGKSHVTFDKLYHTADKALYRSKKNGKNCYHMISVDTNFEQISFENVNEEGTSKLNRSGKAQVEGCSPYEALIGNMPGSVLVFSLTDRIRVTHANDWTQRYTGFTKEELSEIENDDITSYAHPDDRDKLKKIIQNMYDGLDEVHAVFRAIRKDGTYGHVQIDASMTERTQKEIIFLGIETDVEELYQLKLENEKAHDELKNLLDAIPGGVLTIEFSEEQVKLEYQNRWISKFLGYSENELSLLDKQSPYFLVHPEDRNSINQLLEQMKQGDDATLLDYRLLSKSGEYKKVRIRTTLSENIRDKKIHYGVISDINSIKS</sequence>
<dbReference type="RefSeq" id="WP_078711917.1">
    <property type="nucleotide sequence ID" value="NZ_FUWY01000004.1"/>
</dbReference>
<accession>A0A1T4N8D5</accession>
<dbReference type="SMART" id="SM00267">
    <property type="entry name" value="GGDEF"/>
    <property type="match status" value="1"/>
</dbReference>
<dbReference type="PANTHER" id="PTHR44757:SF2">
    <property type="entry name" value="BIOFILM ARCHITECTURE MAINTENANCE PROTEIN MBAA"/>
    <property type="match status" value="1"/>
</dbReference>
<dbReference type="STRING" id="118967.SAMN02745191_1516"/>
<evidence type="ECO:0000259" key="2">
    <source>
        <dbReference type="PROSITE" id="PS50887"/>
    </source>
</evidence>
<feature type="domain" description="GGDEF" evidence="2">
    <location>
        <begin position="172"/>
        <end position="302"/>
    </location>
</feature>
<dbReference type="Proteomes" id="UP000243297">
    <property type="component" value="Unassembled WGS sequence"/>
</dbReference>
<dbReference type="PROSITE" id="PS50887">
    <property type="entry name" value="GGDEF"/>
    <property type="match status" value="1"/>
</dbReference>
<protein>
    <submittedName>
        <fullName evidence="3">PAS domain S-box-containing protein/diguanylate cyclase (GGDEF) domain-containing protein</fullName>
    </submittedName>
</protein>
<dbReference type="InterPro" id="IPR043128">
    <property type="entry name" value="Rev_trsase/Diguanyl_cyclase"/>
</dbReference>
<dbReference type="OrthoDB" id="1355702at2"/>
<dbReference type="InterPro" id="IPR000160">
    <property type="entry name" value="GGDEF_dom"/>
</dbReference>
<dbReference type="InterPro" id="IPR035965">
    <property type="entry name" value="PAS-like_dom_sf"/>
</dbReference>
<evidence type="ECO:0000313" key="4">
    <source>
        <dbReference type="Proteomes" id="UP000243297"/>
    </source>
</evidence>
<keyword evidence="4" id="KW-1185">Reference proteome</keyword>
<proteinExistence type="predicted"/>
<dbReference type="Pfam" id="PF00990">
    <property type="entry name" value="GGDEF"/>
    <property type="match status" value="1"/>
</dbReference>
<dbReference type="NCBIfam" id="TIGR00229">
    <property type="entry name" value="sensory_box"/>
    <property type="match status" value="2"/>
</dbReference>
<dbReference type="SUPFAM" id="SSF55073">
    <property type="entry name" value="Nucleotide cyclase"/>
    <property type="match status" value="1"/>
</dbReference>
<dbReference type="PANTHER" id="PTHR44757">
    <property type="entry name" value="DIGUANYLATE CYCLASE DGCP"/>
    <property type="match status" value="1"/>
</dbReference>
<evidence type="ECO:0000259" key="1">
    <source>
        <dbReference type="PROSITE" id="PS50112"/>
    </source>
</evidence>
<reference evidence="4" key="1">
    <citation type="submission" date="2017-02" db="EMBL/GenBank/DDBJ databases">
        <authorList>
            <person name="Varghese N."/>
            <person name="Submissions S."/>
        </authorList>
    </citation>
    <scope>NUCLEOTIDE SEQUENCE [LARGE SCALE GENOMIC DNA]</scope>
    <source>
        <strain evidence="4">ATCC 25662</strain>
    </source>
</reference>
<feature type="domain" description="PAS" evidence="1">
    <location>
        <begin position="336"/>
        <end position="407"/>
    </location>
</feature>
<dbReference type="PROSITE" id="PS50112">
    <property type="entry name" value="PAS"/>
    <property type="match status" value="2"/>
</dbReference>
<dbReference type="InterPro" id="IPR000014">
    <property type="entry name" value="PAS"/>
</dbReference>
<dbReference type="AlphaFoldDB" id="A0A1T4N8D5"/>
<dbReference type="Pfam" id="PF08447">
    <property type="entry name" value="PAS_3"/>
    <property type="match status" value="2"/>
</dbReference>
<gene>
    <name evidence="3" type="ORF">SAMN02745191_1516</name>
</gene>
<dbReference type="InterPro" id="IPR052155">
    <property type="entry name" value="Biofilm_reg_signaling"/>
</dbReference>
<dbReference type="CDD" id="cd00130">
    <property type="entry name" value="PAS"/>
    <property type="match status" value="2"/>
</dbReference>
<evidence type="ECO:0000313" key="3">
    <source>
        <dbReference type="EMBL" id="SJZ75461.1"/>
    </source>
</evidence>
<name>A0A1T4N8D5_9FIRM</name>
<dbReference type="Gene3D" id="3.30.450.20">
    <property type="entry name" value="PAS domain"/>
    <property type="match status" value="2"/>
</dbReference>
<dbReference type="Gene3D" id="3.30.70.270">
    <property type="match status" value="1"/>
</dbReference>